<dbReference type="EMBL" id="MPUH01000354">
    <property type="protein sequence ID" value="OMJ82091.1"/>
    <property type="molecule type" value="Genomic_DNA"/>
</dbReference>
<dbReference type="PANTHER" id="PTHR18866">
    <property type="entry name" value="CARBOXYLASE:PYRUVATE/ACETYL-COA/PROPIONYL-COA CARBOXYLASE"/>
    <property type="match status" value="1"/>
</dbReference>
<dbReference type="SUPFAM" id="SSF51230">
    <property type="entry name" value="Single hybrid motif"/>
    <property type="match status" value="1"/>
</dbReference>
<dbReference type="GO" id="GO:0005739">
    <property type="term" value="C:mitochondrion"/>
    <property type="evidence" value="ECO:0007669"/>
    <property type="project" value="TreeGrafter"/>
</dbReference>
<dbReference type="InterPro" id="IPR011053">
    <property type="entry name" value="Single_hybrid_motif"/>
</dbReference>
<dbReference type="Pfam" id="PF00364">
    <property type="entry name" value="Biotin_lipoyl"/>
    <property type="match status" value="1"/>
</dbReference>
<dbReference type="InterPro" id="IPR011054">
    <property type="entry name" value="Rudment_hybrid_motif"/>
</dbReference>
<keyword evidence="11" id="KW-1185">Reference proteome</keyword>
<keyword evidence="4 6" id="KW-0067">ATP-binding</keyword>
<evidence type="ECO:0000259" key="9">
    <source>
        <dbReference type="PROSITE" id="PS50979"/>
    </source>
</evidence>
<name>A0A1R2BZE9_9CILI</name>
<reference evidence="10 11" key="1">
    <citation type="submission" date="2016-11" db="EMBL/GenBank/DDBJ databases">
        <title>The macronuclear genome of Stentor coeruleus: a giant cell with tiny introns.</title>
        <authorList>
            <person name="Slabodnick M."/>
            <person name="Ruby J.G."/>
            <person name="Reiff S.B."/>
            <person name="Swart E.C."/>
            <person name="Gosai S."/>
            <person name="Prabakaran S."/>
            <person name="Witkowska E."/>
            <person name="Larue G.E."/>
            <person name="Fisher S."/>
            <person name="Freeman R.M."/>
            <person name="Gunawardena J."/>
            <person name="Chu W."/>
            <person name="Stover N.A."/>
            <person name="Gregory B.D."/>
            <person name="Nowacki M."/>
            <person name="Derisi J."/>
            <person name="Roy S.W."/>
            <person name="Marshall W.F."/>
            <person name="Sood P."/>
        </authorList>
    </citation>
    <scope>NUCLEOTIDE SEQUENCE [LARGE SCALE GENOMIC DNA]</scope>
    <source>
        <strain evidence="10">WM001</strain>
    </source>
</reference>
<dbReference type="Gene3D" id="3.30.470.20">
    <property type="entry name" value="ATP-grasp fold, B domain"/>
    <property type="match status" value="1"/>
</dbReference>
<organism evidence="10 11">
    <name type="scientific">Stentor coeruleus</name>
    <dbReference type="NCBI Taxonomy" id="5963"/>
    <lineage>
        <taxon>Eukaryota</taxon>
        <taxon>Sar</taxon>
        <taxon>Alveolata</taxon>
        <taxon>Ciliophora</taxon>
        <taxon>Postciliodesmatophora</taxon>
        <taxon>Heterotrichea</taxon>
        <taxon>Heterotrichida</taxon>
        <taxon>Stentoridae</taxon>
        <taxon>Stentor</taxon>
    </lineage>
</organism>
<evidence type="ECO:0008006" key="12">
    <source>
        <dbReference type="Google" id="ProtNLM"/>
    </source>
</evidence>
<dbReference type="InterPro" id="IPR005482">
    <property type="entry name" value="Biotin_COase_C"/>
</dbReference>
<dbReference type="FunFam" id="3.40.50.20:FF:000010">
    <property type="entry name" value="Propionyl-CoA carboxylase subunit alpha"/>
    <property type="match status" value="1"/>
</dbReference>
<dbReference type="SUPFAM" id="SSF56059">
    <property type="entry name" value="Glutathione synthetase ATP-binding domain-like"/>
    <property type="match status" value="1"/>
</dbReference>
<feature type="domain" description="Biotin carboxylation" evidence="9">
    <location>
        <begin position="5"/>
        <end position="451"/>
    </location>
</feature>
<keyword evidence="3 6" id="KW-0547">Nucleotide-binding</keyword>
<dbReference type="InterPro" id="IPR011764">
    <property type="entry name" value="Biotin_carboxylation_dom"/>
</dbReference>
<sequence>MALKLIDKVLVANRGEIACRVFRTAKRLGISSVAVYSEADKNSLHTLMADSAFHIGPAAPTESYLNKMKIIETIKKSGSSAVHPGYGFLSENADFASLCQQNSIVFIGPPASAIKSMGSKSESKKIMIKAGVPVVPGYQDDAQDIELLKAEAEKIGYPVLIKAVMGGGGKGMKLAQSSKEFITQLESAKRESLKAFGDDRVILEKYITSPRHIEVQVFADTYGNAVYLYERDCSVQRRHQKVIEEAPSNIDEIKRHTMGKTATQAALAVGYVGAGTVEFIYDEQTKEFYFMEMNTRLQVEHPVTEMITGLDLVEWQFRVASGFHLPLKQEDIKRSGHAIEARIYAENPYNSFLPTSGKLIHLSLPDTWDKVRIDSGVRQNDEISVFYDPLIAKLIVLGNSRDEALNLLHSSLSNYHVCGLPTNIGFLKTLVNNKKFRDYDFNTNFIPQNQHELLHKPEISEEDYGIISACLSIKESQCPKKTTSPWDKEEDFRVNSESLKNYFFENFEAGVSVKLSKGEFKVNSGKWNMSIQGSYLGNNTYQIKTSNGIQKVRVVDYEGSLWFVNNDGVVHIVSMKEQYKMEDKGTTQTVLNVKAPIPGKIIKILCKPGDDIKENAVVAVIESMKMEHMIVAPRNAKIVNVFFKEGDFVNSKDTLVVLE</sequence>
<keyword evidence="5" id="KW-0092">Biotin</keyword>
<dbReference type="Gene3D" id="2.40.50.100">
    <property type="match status" value="1"/>
</dbReference>
<evidence type="ECO:0000256" key="3">
    <source>
        <dbReference type="ARBA" id="ARBA00022741"/>
    </source>
</evidence>
<evidence type="ECO:0000256" key="4">
    <source>
        <dbReference type="ARBA" id="ARBA00022840"/>
    </source>
</evidence>
<dbReference type="GO" id="GO:0046872">
    <property type="term" value="F:metal ion binding"/>
    <property type="evidence" value="ECO:0007669"/>
    <property type="project" value="InterPro"/>
</dbReference>
<dbReference type="Pfam" id="PF00289">
    <property type="entry name" value="Biotin_carb_N"/>
    <property type="match status" value="1"/>
</dbReference>
<dbReference type="Proteomes" id="UP000187209">
    <property type="component" value="Unassembled WGS sequence"/>
</dbReference>
<keyword evidence="2" id="KW-0436">Ligase</keyword>
<dbReference type="Pfam" id="PF02786">
    <property type="entry name" value="CPSase_L_D2"/>
    <property type="match status" value="1"/>
</dbReference>
<comment type="caution">
    <text evidence="10">The sequence shown here is derived from an EMBL/GenBank/DDBJ whole genome shotgun (WGS) entry which is preliminary data.</text>
</comment>
<dbReference type="FunFam" id="3.30.470.20:FF:000028">
    <property type="entry name" value="Methylcrotonoyl-CoA carboxylase subunit alpha, mitochondrial"/>
    <property type="match status" value="1"/>
</dbReference>
<dbReference type="SUPFAM" id="SSF52440">
    <property type="entry name" value="PreATP-grasp domain"/>
    <property type="match status" value="1"/>
</dbReference>
<dbReference type="InterPro" id="IPR050856">
    <property type="entry name" value="Biotin_carboxylase_complex"/>
</dbReference>
<evidence type="ECO:0000256" key="6">
    <source>
        <dbReference type="PROSITE-ProRule" id="PRU00409"/>
    </source>
</evidence>
<dbReference type="PROSITE" id="PS00867">
    <property type="entry name" value="CPSASE_2"/>
    <property type="match status" value="1"/>
</dbReference>
<proteinExistence type="predicted"/>
<dbReference type="PROSITE" id="PS50979">
    <property type="entry name" value="BC"/>
    <property type="match status" value="1"/>
</dbReference>
<dbReference type="GO" id="GO:0004485">
    <property type="term" value="F:methylcrotonoyl-CoA carboxylase activity"/>
    <property type="evidence" value="ECO:0007669"/>
    <property type="project" value="TreeGrafter"/>
</dbReference>
<dbReference type="FunFam" id="3.30.1490.20:FF:000003">
    <property type="entry name" value="acetyl-CoA carboxylase isoform X1"/>
    <property type="match status" value="1"/>
</dbReference>
<dbReference type="InterPro" id="IPR016185">
    <property type="entry name" value="PreATP-grasp_dom_sf"/>
</dbReference>
<gene>
    <name evidence="10" type="ORF">SteCoe_17310</name>
</gene>
<feature type="domain" description="Lipoyl-binding" evidence="7">
    <location>
        <begin position="590"/>
        <end position="659"/>
    </location>
</feature>
<comment type="cofactor">
    <cofactor evidence="1">
        <name>biotin</name>
        <dbReference type="ChEBI" id="CHEBI:57586"/>
    </cofactor>
</comment>
<feature type="domain" description="ATP-grasp" evidence="8">
    <location>
        <begin position="124"/>
        <end position="321"/>
    </location>
</feature>
<evidence type="ECO:0000256" key="2">
    <source>
        <dbReference type="ARBA" id="ARBA00022598"/>
    </source>
</evidence>
<dbReference type="CDD" id="cd06850">
    <property type="entry name" value="biotinyl_domain"/>
    <property type="match status" value="1"/>
</dbReference>
<dbReference type="PROSITE" id="PS50975">
    <property type="entry name" value="ATP_GRASP"/>
    <property type="match status" value="1"/>
</dbReference>
<dbReference type="Pfam" id="PF02785">
    <property type="entry name" value="Biotin_carb_C"/>
    <property type="match status" value="1"/>
</dbReference>
<dbReference type="AlphaFoldDB" id="A0A1R2BZE9"/>
<evidence type="ECO:0000259" key="7">
    <source>
        <dbReference type="PROSITE" id="PS50968"/>
    </source>
</evidence>
<evidence type="ECO:0000313" key="10">
    <source>
        <dbReference type="EMBL" id="OMJ82091.1"/>
    </source>
</evidence>
<evidence type="ECO:0000256" key="1">
    <source>
        <dbReference type="ARBA" id="ARBA00001953"/>
    </source>
</evidence>
<evidence type="ECO:0000313" key="11">
    <source>
        <dbReference type="Proteomes" id="UP000187209"/>
    </source>
</evidence>
<accession>A0A1R2BZE9</accession>
<dbReference type="PROSITE" id="PS50968">
    <property type="entry name" value="BIOTINYL_LIPOYL"/>
    <property type="match status" value="1"/>
</dbReference>
<evidence type="ECO:0000256" key="5">
    <source>
        <dbReference type="ARBA" id="ARBA00023267"/>
    </source>
</evidence>
<dbReference type="SUPFAM" id="SSF51246">
    <property type="entry name" value="Rudiment single hybrid motif"/>
    <property type="match status" value="1"/>
</dbReference>
<protein>
    <recommendedName>
        <fullName evidence="12">Methylcrotonoyl-CoA carboxylase subunit alpha, mitochondrial</fullName>
    </recommendedName>
</protein>
<dbReference type="GO" id="GO:0005524">
    <property type="term" value="F:ATP binding"/>
    <property type="evidence" value="ECO:0007669"/>
    <property type="project" value="UniProtKB-UniRule"/>
</dbReference>
<dbReference type="InterPro" id="IPR005479">
    <property type="entry name" value="CPAse_ATP-bd"/>
</dbReference>
<dbReference type="SMART" id="SM00878">
    <property type="entry name" value="Biotin_carb_C"/>
    <property type="match status" value="1"/>
</dbReference>
<dbReference type="InterPro" id="IPR005481">
    <property type="entry name" value="BC-like_N"/>
</dbReference>
<evidence type="ECO:0000259" key="8">
    <source>
        <dbReference type="PROSITE" id="PS50975"/>
    </source>
</evidence>
<dbReference type="OrthoDB" id="196847at2759"/>
<dbReference type="PANTHER" id="PTHR18866:SF33">
    <property type="entry name" value="METHYLCROTONOYL-COA CARBOXYLASE SUBUNIT ALPHA, MITOCHONDRIAL-RELATED"/>
    <property type="match status" value="1"/>
</dbReference>
<dbReference type="InterPro" id="IPR011761">
    <property type="entry name" value="ATP-grasp"/>
</dbReference>
<dbReference type="InterPro" id="IPR000089">
    <property type="entry name" value="Biotin_lipoyl"/>
</dbReference>